<evidence type="ECO:0000313" key="5">
    <source>
        <dbReference type="EMBL" id="AXF77765.1"/>
    </source>
</evidence>
<dbReference type="PANTHER" id="PTHR30363:SF4">
    <property type="entry name" value="GLYCEROL-3-PHOSPHATE REGULON REPRESSOR"/>
    <property type="match status" value="1"/>
</dbReference>
<dbReference type="InterPro" id="IPR001034">
    <property type="entry name" value="DeoR_HTH"/>
</dbReference>
<evidence type="ECO:0000259" key="4">
    <source>
        <dbReference type="PROSITE" id="PS51000"/>
    </source>
</evidence>
<dbReference type="GO" id="GO:0003700">
    <property type="term" value="F:DNA-binding transcription factor activity"/>
    <property type="evidence" value="ECO:0007669"/>
    <property type="project" value="InterPro"/>
</dbReference>
<accession>A0A345CWE8</accession>
<gene>
    <name evidence="5" type="ORF">AV903_19735</name>
</gene>
<dbReference type="PROSITE" id="PS51000">
    <property type="entry name" value="HTH_DEOR_2"/>
    <property type="match status" value="1"/>
</dbReference>
<dbReference type="PANTHER" id="PTHR30363">
    <property type="entry name" value="HTH-TYPE TRANSCRIPTIONAL REGULATOR SRLR-RELATED"/>
    <property type="match status" value="1"/>
</dbReference>
<dbReference type="Pfam" id="PF08220">
    <property type="entry name" value="HTH_DeoR"/>
    <property type="match status" value="1"/>
</dbReference>
<dbReference type="InterPro" id="IPR037171">
    <property type="entry name" value="NagB/RpiA_transferase-like"/>
</dbReference>
<evidence type="ECO:0000313" key="6">
    <source>
        <dbReference type="Proteomes" id="UP000264980"/>
    </source>
</evidence>
<dbReference type="Proteomes" id="UP000264980">
    <property type="component" value="Chromosome"/>
</dbReference>
<dbReference type="SUPFAM" id="SSF100950">
    <property type="entry name" value="NagB/RpiA/CoA transferase-like"/>
    <property type="match status" value="1"/>
</dbReference>
<dbReference type="SMART" id="SM00420">
    <property type="entry name" value="HTH_DEOR"/>
    <property type="match status" value="1"/>
</dbReference>
<keyword evidence="3" id="KW-0804">Transcription</keyword>
<dbReference type="SMART" id="SM01134">
    <property type="entry name" value="DeoRC"/>
    <property type="match status" value="1"/>
</dbReference>
<keyword evidence="1" id="KW-0678">Repressor</keyword>
<dbReference type="InterPro" id="IPR014036">
    <property type="entry name" value="DeoR-like_C"/>
</dbReference>
<keyword evidence="2" id="KW-0805">Transcription regulation</keyword>
<evidence type="ECO:0000256" key="2">
    <source>
        <dbReference type="ARBA" id="ARBA00023015"/>
    </source>
</evidence>
<dbReference type="Pfam" id="PF00455">
    <property type="entry name" value="DeoRC"/>
    <property type="match status" value="1"/>
</dbReference>
<dbReference type="PRINTS" id="PR00037">
    <property type="entry name" value="HTHLACR"/>
</dbReference>
<reference evidence="5 6" key="1">
    <citation type="submission" date="2016-01" db="EMBL/GenBank/DDBJ databases">
        <authorList>
            <person name="Oliw E.H."/>
        </authorList>
    </citation>
    <scope>NUCLEOTIDE SEQUENCE [LARGE SCALE GENOMIC DNA]</scope>
    <source>
        <strain evidence="5 6">MDcuke</strain>
    </source>
</reference>
<name>A0A345CWE8_9GAMM</name>
<dbReference type="AlphaFoldDB" id="A0A345CWE8"/>
<proteinExistence type="predicted"/>
<dbReference type="Gene3D" id="1.10.10.10">
    <property type="entry name" value="Winged helix-like DNA-binding domain superfamily/Winged helix DNA-binding domain"/>
    <property type="match status" value="1"/>
</dbReference>
<dbReference type="SUPFAM" id="SSF46785">
    <property type="entry name" value="Winged helix' DNA-binding domain"/>
    <property type="match status" value="1"/>
</dbReference>
<sequence length="252" mass="27116">MLNQERQDEILKRLSACGRVIATELAKEFGVSENAIRRDLRQMAEQGLCRRVYGGALLPAPDAGNIQARAEKFVENKQKISRSISKHIKNGQTIFIDASSTNIAIASGLPRDLPLTVVTNAPAVAIALSEHTLCKTVVLGGIFNAIKGACLGSQTVDQARQVFPDVLILGACGVDLTLGITALEPEEAELKRCLMRQSSKVIVPVILNKMGTAAPFRLSDITEIDVLIVPEGLSNKTLDQFVQTGICVEIAN</sequence>
<dbReference type="EMBL" id="CP013970">
    <property type="protein sequence ID" value="AXF77765.1"/>
    <property type="molecule type" value="Genomic_DNA"/>
</dbReference>
<evidence type="ECO:0000256" key="1">
    <source>
        <dbReference type="ARBA" id="ARBA00022491"/>
    </source>
</evidence>
<evidence type="ECO:0000256" key="3">
    <source>
        <dbReference type="ARBA" id="ARBA00023163"/>
    </source>
</evidence>
<dbReference type="InterPro" id="IPR050313">
    <property type="entry name" value="Carb_Metab_HTH_regulators"/>
</dbReference>
<protein>
    <submittedName>
        <fullName evidence="5">DeoR/GlpR transcriptional regulator</fullName>
    </submittedName>
</protein>
<dbReference type="InterPro" id="IPR036388">
    <property type="entry name" value="WH-like_DNA-bd_sf"/>
</dbReference>
<dbReference type="InterPro" id="IPR036390">
    <property type="entry name" value="WH_DNA-bd_sf"/>
</dbReference>
<dbReference type="RefSeq" id="WP_233479551.1">
    <property type="nucleotide sequence ID" value="NZ_CP013970.1"/>
</dbReference>
<organism evidence="5 6">
    <name type="scientific">Erwinia tracheiphila</name>
    <dbReference type="NCBI Taxonomy" id="65700"/>
    <lineage>
        <taxon>Bacteria</taxon>
        <taxon>Pseudomonadati</taxon>
        <taxon>Pseudomonadota</taxon>
        <taxon>Gammaproteobacteria</taxon>
        <taxon>Enterobacterales</taxon>
        <taxon>Erwiniaceae</taxon>
        <taxon>Erwinia</taxon>
    </lineage>
</organism>
<feature type="domain" description="HTH deoR-type" evidence="4">
    <location>
        <begin position="3"/>
        <end position="58"/>
    </location>
</feature>